<reference evidence="8 9" key="1">
    <citation type="submission" date="2024-03" db="EMBL/GenBank/DDBJ databases">
        <title>Whole genomes of four grape xylem sap localized bacterial endophytes.</title>
        <authorList>
            <person name="Kumar G."/>
            <person name="Savka M.A."/>
        </authorList>
    </citation>
    <scope>NUCLEOTIDE SEQUENCE [LARGE SCALE GENOMIC DNA]</scope>
    <source>
        <strain evidence="8 9">RIT_GXS8</strain>
    </source>
</reference>
<gene>
    <name evidence="8" type="ORF">WMN62_17345</name>
</gene>
<dbReference type="Gene3D" id="1.20.1250.20">
    <property type="entry name" value="MFS general substrate transporter like domains"/>
    <property type="match status" value="2"/>
</dbReference>
<evidence type="ECO:0000313" key="9">
    <source>
        <dbReference type="Proteomes" id="UP001370299"/>
    </source>
</evidence>
<accession>A0ABU8YFE0</accession>
<dbReference type="PANTHER" id="PTHR43124:SF3">
    <property type="entry name" value="CHLORAMPHENICOL EFFLUX PUMP RV0191"/>
    <property type="match status" value="1"/>
</dbReference>
<feature type="domain" description="Major facilitator superfamily (MFS) profile" evidence="7">
    <location>
        <begin position="27"/>
        <end position="396"/>
    </location>
</feature>
<dbReference type="CDD" id="cd17324">
    <property type="entry name" value="MFS_NepI_like"/>
    <property type="match status" value="1"/>
</dbReference>
<keyword evidence="3 6" id="KW-0812">Transmembrane</keyword>
<name>A0ABU8YFE0_9MICO</name>
<evidence type="ECO:0000256" key="6">
    <source>
        <dbReference type="SAM" id="Phobius"/>
    </source>
</evidence>
<dbReference type="EMBL" id="JBBLYY010000078">
    <property type="protein sequence ID" value="MEK0173244.1"/>
    <property type="molecule type" value="Genomic_DNA"/>
</dbReference>
<evidence type="ECO:0000256" key="5">
    <source>
        <dbReference type="ARBA" id="ARBA00023136"/>
    </source>
</evidence>
<protein>
    <submittedName>
        <fullName evidence="8">MFS transporter</fullName>
    </submittedName>
</protein>
<feature type="transmembrane region" description="Helical" evidence="6">
    <location>
        <begin position="374"/>
        <end position="393"/>
    </location>
</feature>
<dbReference type="PANTHER" id="PTHR43124">
    <property type="entry name" value="PURINE EFFLUX PUMP PBUE"/>
    <property type="match status" value="1"/>
</dbReference>
<feature type="transmembrane region" description="Helical" evidence="6">
    <location>
        <begin position="223"/>
        <end position="245"/>
    </location>
</feature>
<feature type="transmembrane region" description="Helical" evidence="6">
    <location>
        <begin position="179"/>
        <end position="202"/>
    </location>
</feature>
<dbReference type="Pfam" id="PF07690">
    <property type="entry name" value="MFS_1"/>
    <property type="match status" value="1"/>
</dbReference>
<feature type="transmembrane region" description="Helical" evidence="6">
    <location>
        <begin position="61"/>
        <end position="81"/>
    </location>
</feature>
<evidence type="ECO:0000256" key="3">
    <source>
        <dbReference type="ARBA" id="ARBA00022692"/>
    </source>
</evidence>
<dbReference type="InterPro" id="IPR011701">
    <property type="entry name" value="MFS"/>
</dbReference>
<dbReference type="InterPro" id="IPR050189">
    <property type="entry name" value="MFS_Efflux_Transporters"/>
</dbReference>
<evidence type="ECO:0000256" key="4">
    <source>
        <dbReference type="ARBA" id="ARBA00022989"/>
    </source>
</evidence>
<dbReference type="RefSeq" id="WP_340196267.1">
    <property type="nucleotide sequence ID" value="NZ_JBBKAP010000021.1"/>
</dbReference>
<dbReference type="PROSITE" id="PS50850">
    <property type="entry name" value="MFS"/>
    <property type="match status" value="1"/>
</dbReference>
<dbReference type="InterPro" id="IPR036259">
    <property type="entry name" value="MFS_trans_sf"/>
</dbReference>
<feature type="transmembrane region" description="Helical" evidence="6">
    <location>
        <begin position="344"/>
        <end position="368"/>
    </location>
</feature>
<feature type="transmembrane region" description="Helical" evidence="6">
    <location>
        <begin position="257"/>
        <end position="280"/>
    </location>
</feature>
<organism evidence="8 9">
    <name type="scientific">Curtobacterium citreum</name>
    <dbReference type="NCBI Taxonomy" id="2036"/>
    <lineage>
        <taxon>Bacteria</taxon>
        <taxon>Bacillati</taxon>
        <taxon>Actinomycetota</taxon>
        <taxon>Actinomycetes</taxon>
        <taxon>Micrococcales</taxon>
        <taxon>Microbacteriaceae</taxon>
        <taxon>Curtobacterium</taxon>
    </lineage>
</organism>
<feature type="transmembrane region" description="Helical" evidence="6">
    <location>
        <begin position="287"/>
        <end position="304"/>
    </location>
</feature>
<dbReference type="SUPFAM" id="SSF103473">
    <property type="entry name" value="MFS general substrate transporter"/>
    <property type="match status" value="1"/>
</dbReference>
<proteinExistence type="predicted"/>
<evidence type="ECO:0000259" key="7">
    <source>
        <dbReference type="PROSITE" id="PS50850"/>
    </source>
</evidence>
<comment type="subcellular location">
    <subcellularLocation>
        <location evidence="1">Cell membrane</location>
        <topology evidence="1">Multi-pass membrane protein</topology>
    </subcellularLocation>
</comment>
<feature type="transmembrane region" description="Helical" evidence="6">
    <location>
        <begin position="118"/>
        <end position="138"/>
    </location>
</feature>
<dbReference type="InterPro" id="IPR020846">
    <property type="entry name" value="MFS_dom"/>
</dbReference>
<dbReference type="Proteomes" id="UP001370299">
    <property type="component" value="Unassembled WGS sequence"/>
</dbReference>
<evidence type="ECO:0000313" key="8">
    <source>
        <dbReference type="EMBL" id="MEK0173244.1"/>
    </source>
</evidence>
<keyword evidence="9" id="KW-1185">Reference proteome</keyword>
<evidence type="ECO:0000256" key="1">
    <source>
        <dbReference type="ARBA" id="ARBA00004651"/>
    </source>
</evidence>
<comment type="caution">
    <text evidence="8">The sequence shown here is derived from an EMBL/GenBank/DDBJ whole genome shotgun (WGS) entry which is preliminary data.</text>
</comment>
<evidence type="ECO:0000256" key="2">
    <source>
        <dbReference type="ARBA" id="ARBA00022475"/>
    </source>
</evidence>
<feature type="transmembrane region" description="Helical" evidence="6">
    <location>
        <begin position="150"/>
        <end position="173"/>
    </location>
</feature>
<feature type="transmembrane region" description="Helical" evidence="6">
    <location>
        <begin position="310"/>
        <end position="332"/>
    </location>
</feature>
<feature type="transmembrane region" description="Helical" evidence="6">
    <location>
        <begin position="93"/>
        <end position="112"/>
    </location>
</feature>
<keyword evidence="2" id="KW-1003">Cell membrane</keyword>
<sequence>MDHLVTTTPSNQPANTPHADDRLPWFPLALLAAIGFVLVAMETMPAGLLPVIADGMGTSEGTVGLFVSAYAIGTVIATVPAITLTRSLRRKPLLMTAIAVLVIANTLTAFAPNVTVALVTRFVAGAASGVIWGMFATYARRISPARFAGVSLAIVSTGAPVGFALGTPLGSFIGTALDWRWSFIGLSLVGVVILALIAVFVPDAPGQTATAKLSVVKVFRIRGIAVILAVIATWMVAHNTIYTYISPYLRVTGTDLSAGLVLLVYGIAAILGVVVTGALLDRHPRPLLHLSVGLFVVTGVVLLVGHASPVAVLVAAVLWGISFGGASTQLQAALTTAGGENADVASAFLPVAFNIAIFVAGVFGAALLTVFDGLVLAVVMIVFGAIAALLTLVGRRSAFPARL</sequence>
<feature type="transmembrane region" description="Helical" evidence="6">
    <location>
        <begin position="23"/>
        <end position="41"/>
    </location>
</feature>
<keyword evidence="5 6" id="KW-0472">Membrane</keyword>
<keyword evidence="4 6" id="KW-1133">Transmembrane helix</keyword>